<evidence type="ECO:0000313" key="4">
    <source>
        <dbReference type="Proteomes" id="UP000033052"/>
    </source>
</evidence>
<reference evidence="3 5" key="3">
    <citation type="submission" date="2017-09" db="EMBL/GenBank/DDBJ databases">
        <title>FDA dAtabase for Regulatory Grade micrObial Sequences (FDA-ARGOS): Supporting development and validation of Infectious Disease Dx tests.</title>
        <authorList>
            <person name="Kerrigan L."/>
            <person name="Long C."/>
            <person name="Tallon L.J."/>
            <person name="Sadzewicz L."/>
            <person name="Ott S."/>
            <person name="Zhao X."/>
            <person name="Nagaraj S."/>
            <person name="Vavikolanu K."/>
            <person name="Aluvathingal J."/>
            <person name="Nadendla S."/>
            <person name="Sichtig H."/>
        </authorList>
    </citation>
    <scope>NUCLEOTIDE SEQUENCE [LARGE SCALE GENOMIC DNA]</scope>
    <source>
        <strain evidence="3 5">FDAARGOS_423</strain>
    </source>
</reference>
<dbReference type="PANTHER" id="PTHR43801:SF1">
    <property type="entry name" value="POLYPRENYL SYNTHETASE"/>
    <property type="match status" value="1"/>
</dbReference>
<gene>
    <name evidence="1" type="ORF">CLSPO_c23480</name>
    <name evidence="3" type="ORF">CRX47_07880</name>
    <name evidence="2" type="ORF">FDF70_10120</name>
</gene>
<keyword evidence="5" id="KW-1185">Reference proteome</keyword>
<protein>
    <submittedName>
        <fullName evidence="2">DUF116 domain-containing protein</fullName>
    </submittedName>
</protein>
<evidence type="ECO:0000313" key="3">
    <source>
        <dbReference type="EMBL" id="PHG99776.1"/>
    </source>
</evidence>
<dbReference type="RefSeq" id="WP_003496551.1">
    <property type="nucleotide sequence ID" value="NZ_CBCRVC010000004.1"/>
</dbReference>
<reference evidence="2 6" key="4">
    <citation type="submission" date="2019-04" db="EMBL/GenBank/DDBJ databases">
        <title>Genome sequencing of Clostridium botulinum Groups I-IV and Clostridium butyricum.</title>
        <authorList>
            <person name="Brunt J."/>
            <person name="Van Vliet A.H.M."/>
            <person name="Stringer S.C."/>
            <person name="Carter A.T."/>
            <person name="Peck M.W."/>
        </authorList>
    </citation>
    <scope>NUCLEOTIDE SEQUENCE [LARGE SCALE GENOMIC DNA]</scope>
    <source>
        <strain evidence="2 6">IFR 18/108</strain>
    </source>
</reference>
<reference evidence="1 4" key="2">
    <citation type="journal article" date="2015" name="PLoS ONE">
        <title>A universal mariner transposon system for forward genetic studies in the genus clostridium.</title>
        <authorList>
            <person name="Zhang Y."/>
            <person name="Grosse-Honebrink A."/>
            <person name="Minton N.P."/>
        </authorList>
    </citation>
    <scope>NUCLEOTIDE SEQUENCE [LARGE SCALE GENOMIC DNA]</scope>
    <source>
        <strain evidence="1 4">NCIMB 10696</strain>
    </source>
</reference>
<evidence type="ECO:0000313" key="5">
    <source>
        <dbReference type="Proteomes" id="UP000223854"/>
    </source>
</evidence>
<dbReference type="EMBL" id="CP009225">
    <property type="protein sequence ID" value="AKC63068.1"/>
    <property type="molecule type" value="Genomic_DNA"/>
</dbReference>
<reference evidence="1" key="1">
    <citation type="submission" date="2014-08" db="EMBL/GenBank/DDBJ databases">
        <authorList>
            <person name="Kubiak A."/>
            <person name="Poehlein A."/>
            <person name="Daniel R."/>
            <person name="Minton N.P."/>
        </authorList>
    </citation>
    <scope>NUCLEOTIDE SEQUENCE</scope>
    <source>
        <strain evidence="1">NCIMB 10696</strain>
    </source>
</reference>
<accession>A0A7X5SX17</accession>
<dbReference type="AlphaFoldDB" id="A0A7X5SX17"/>
<evidence type="ECO:0000313" key="2">
    <source>
        <dbReference type="EMBL" id="NFR61833.1"/>
    </source>
</evidence>
<organism evidence="2 6">
    <name type="scientific">Clostridium sporogenes</name>
    <dbReference type="NCBI Taxonomy" id="1509"/>
    <lineage>
        <taxon>Bacteria</taxon>
        <taxon>Bacillati</taxon>
        <taxon>Bacillota</taxon>
        <taxon>Clostridia</taxon>
        <taxon>Eubacteriales</taxon>
        <taxon>Clostridiaceae</taxon>
        <taxon>Clostridium</taxon>
    </lineage>
</organism>
<dbReference type="EMBL" id="PDLH01000007">
    <property type="protein sequence ID" value="PHG99776.1"/>
    <property type="molecule type" value="Genomic_DNA"/>
</dbReference>
<proteinExistence type="predicted"/>
<evidence type="ECO:0000313" key="6">
    <source>
        <dbReference type="Proteomes" id="UP000486601"/>
    </source>
</evidence>
<dbReference type="PANTHER" id="PTHR43801">
    <property type="entry name" value="NUCLEOTIDE-BINDING PROTEIN-RELATED"/>
    <property type="match status" value="1"/>
</dbReference>
<dbReference type="Proteomes" id="UP000223854">
    <property type="component" value="Unassembled WGS sequence"/>
</dbReference>
<dbReference type="InterPro" id="IPR002829">
    <property type="entry name" value="DUF116"/>
</dbReference>
<dbReference type="KEGG" id="cld:CLSPO_c23480"/>
<dbReference type="Proteomes" id="UP000033052">
    <property type="component" value="Chromosome"/>
</dbReference>
<dbReference type="EMBL" id="SXCS01000005">
    <property type="protein sequence ID" value="NFR61833.1"/>
    <property type="molecule type" value="Genomic_DNA"/>
</dbReference>
<dbReference type="GeneID" id="92939033"/>
<evidence type="ECO:0000313" key="1">
    <source>
        <dbReference type="EMBL" id="AKC63068.1"/>
    </source>
</evidence>
<dbReference type="Pfam" id="PF01976">
    <property type="entry name" value="DUF116"/>
    <property type="match status" value="1"/>
</dbReference>
<dbReference type="Proteomes" id="UP000486601">
    <property type="component" value="Unassembled WGS sequence"/>
</dbReference>
<name>A0A7X5SX17_CLOSG</name>
<sequence length="380" mass="44981">MKEIITYTLCNKDKNSNRYYQDLSIFTDEVISKIYNESNNWINDFKKFILKNNIEKLRSNAEYLLELLMLGVLWRCYVNKAILLKNTPKNILIKLSKLREKENMKKSSDFFRGILETLFLYKNSSHKVDYTLDNVKKLIQWLSATGEFKQEVKRLEKWEKFLSNKSEDEIKNFLLLIINLGEWFEVRSEEVLGIYTKNVNEFHDSTYKKHKWKEDYIYCGRKRVEYHLNMVGADILNRAYREEFLKTKEKRLLLPACMRLNFNNCKAYKTKNGYVCKNCTKSCKVNEYTKLGEKYNFEVYIIPHESSAFVKEKIKKDYTGIIGVACVLNLISGGWKAKELGFIPQCVLLDYCGCKNHWHEKGIVTDINSDRLLYTIGVEK</sequence>